<dbReference type="EMBL" id="CAEZXL010000089">
    <property type="protein sequence ID" value="CAB4687746.1"/>
    <property type="molecule type" value="Genomic_DNA"/>
</dbReference>
<feature type="compositionally biased region" description="Polar residues" evidence="1">
    <location>
        <begin position="77"/>
        <end position="90"/>
    </location>
</feature>
<reference evidence="2" key="1">
    <citation type="submission" date="2020-05" db="EMBL/GenBank/DDBJ databases">
        <authorList>
            <person name="Chiriac C."/>
            <person name="Salcher M."/>
            <person name="Ghai R."/>
            <person name="Kavagutti S V."/>
        </authorList>
    </citation>
    <scope>NUCLEOTIDE SEQUENCE</scope>
</reference>
<evidence type="ECO:0000256" key="1">
    <source>
        <dbReference type="SAM" id="MobiDB-lite"/>
    </source>
</evidence>
<proteinExistence type="predicted"/>
<protein>
    <submittedName>
        <fullName evidence="2">Unannotated protein</fullName>
    </submittedName>
</protein>
<evidence type="ECO:0000313" key="2">
    <source>
        <dbReference type="EMBL" id="CAB4687746.1"/>
    </source>
</evidence>
<organism evidence="2">
    <name type="scientific">freshwater metagenome</name>
    <dbReference type="NCBI Taxonomy" id="449393"/>
    <lineage>
        <taxon>unclassified sequences</taxon>
        <taxon>metagenomes</taxon>
        <taxon>ecological metagenomes</taxon>
    </lineage>
</organism>
<sequence length="143" mass="15210">MVFIPLARVTSSLAARLGIKALKDAFTPVLALAEISSAMYDHHEGNPRARLKLARLITISNGGISFLVLYRSASNPAQGDKNTAGTSMQRNSKETPGAPAASLSLSTTAKVVIALPRKEMPEAAESICNLNHCVFIIRLPPSL</sequence>
<name>A0A6J6NNJ4_9ZZZZ</name>
<accession>A0A6J6NNJ4</accession>
<gene>
    <name evidence="2" type="ORF">UFOPK2373_00610</name>
</gene>
<feature type="region of interest" description="Disordered" evidence="1">
    <location>
        <begin position="77"/>
        <end position="101"/>
    </location>
</feature>
<dbReference type="AlphaFoldDB" id="A0A6J6NNJ4"/>